<sequence>MPNNANGGMAKHRKPVDIGLRCMVVFFVLLLLVGVGLVAYPTVADTWNRMHQSRAVATYIETTDDMGKAERESILAKAEEYNAQLLASAQANQSGRWMDAMHPSDETKQAYEDTLDITGTGIMGYVTIPKLETRLPIYHGTDDGVLQIAVGHLLGSSLPVGGEGSHAVVSGHTGLPSARLLTGLDELEPGDTFAFHVLDTTMTYQVDEINVVLPNDFTNLNIEPGEDLATLITCTPYGINSHRLLVRGHRIANPTTPDETDYDKPQQTVVAITVGCAVLGVIAVCTVTVWHLRRRAERGHHIRMKESKGRRGRS</sequence>
<dbReference type="InterPro" id="IPR023365">
    <property type="entry name" value="Sortase_dom-sf"/>
</dbReference>
<dbReference type="SUPFAM" id="SSF63817">
    <property type="entry name" value="Sortase"/>
    <property type="match status" value="1"/>
</dbReference>
<keyword evidence="3" id="KW-0812">Transmembrane</keyword>
<reference evidence="4 5" key="1">
    <citation type="submission" date="2020-02" db="EMBL/GenBank/DDBJ databases">
        <title>Characterization of phylogenetic diversity of novel bifidobacterial species isolated in Czech ZOOs.</title>
        <authorList>
            <person name="Lugli G.A."/>
            <person name="Vera N.B."/>
            <person name="Ventura M."/>
        </authorList>
    </citation>
    <scope>NUCLEOTIDE SEQUENCE [LARGE SCALE GENOMIC DNA]</scope>
    <source>
        <strain evidence="4 5">DSM 109957</strain>
    </source>
</reference>
<evidence type="ECO:0000256" key="2">
    <source>
        <dbReference type="PIRSR" id="PIRSR605754-1"/>
    </source>
</evidence>
<feature type="active site" description="Acyl-thioester intermediate" evidence="2">
    <location>
        <position position="234"/>
    </location>
</feature>
<dbReference type="CDD" id="cd05827">
    <property type="entry name" value="Sortase_C"/>
    <property type="match status" value="1"/>
</dbReference>
<evidence type="ECO:0000313" key="5">
    <source>
        <dbReference type="Proteomes" id="UP000532194"/>
    </source>
</evidence>
<keyword evidence="1" id="KW-0378">Hydrolase</keyword>
<dbReference type="NCBIfam" id="TIGR01076">
    <property type="entry name" value="sortase_fam"/>
    <property type="match status" value="1"/>
</dbReference>
<comment type="caution">
    <text evidence="4">The sequence shown here is derived from an EMBL/GenBank/DDBJ whole genome shotgun (WGS) entry which is preliminary data.</text>
</comment>
<organism evidence="4 5">
    <name type="scientific">Bifidobacterium oedipodis</name>
    <dbReference type="NCBI Taxonomy" id="2675322"/>
    <lineage>
        <taxon>Bacteria</taxon>
        <taxon>Bacillati</taxon>
        <taxon>Actinomycetota</taxon>
        <taxon>Actinomycetes</taxon>
        <taxon>Bifidobacteriales</taxon>
        <taxon>Bifidobacteriaceae</taxon>
        <taxon>Bifidobacterium</taxon>
    </lineage>
</organism>
<dbReference type="EMBL" id="JAAIII010000003">
    <property type="protein sequence ID" value="NMM93847.1"/>
    <property type="molecule type" value="Genomic_DNA"/>
</dbReference>
<evidence type="ECO:0000313" key="4">
    <source>
        <dbReference type="EMBL" id="NMM93847.1"/>
    </source>
</evidence>
<dbReference type="InterPro" id="IPR005754">
    <property type="entry name" value="Sortase"/>
</dbReference>
<feature type="transmembrane region" description="Helical" evidence="3">
    <location>
        <begin position="18"/>
        <end position="40"/>
    </location>
</feature>
<dbReference type="NCBIfam" id="NF033745">
    <property type="entry name" value="class_C_sortase"/>
    <property type="match status" value="1"/>
</dbReference>
<name>A0A7Y0EPA8_9BIFI</name>
<dbReference type="AlphaFoldDB" id="A0A7Y0EPA8"/>
<dbReference type="Gene3D" id="2.40.260.10">
    <property type="entry name" value="Sortase"/>
    <property type="match status" value="1"/>
</dbReference>
<dbReference type="RefSeq" id="WP_335341405.1">
    <property type="nucleotide sequence ID" value="NZ_JAAIII010000003.1"/>
</dbReference>
<dbReference type="Pfam" id="PF04203">
    <property type="entry name" value="Sortase"/>
    <property type="match status" value="1"/>
</dbReference>
<feature type="active site" description="Proton donor/acceptor" evidence="2">
    <location>
        <position position="172"/>
    </location>
</feature>
<protein>
    <submittedName>
        <fullName evidence="4">Sortase</fullName>
    </submittedName>
</protein>
<accession>A0A7Y0EPA8</accession>
<keyword evidence="3" id="KW-0472">Membrane</keyword>
<evidence type="ECO:0000256" key="3">
    <source>
        <dbReference type="SAM" id="Phobius"/>
    </source>
</evidence>
<dbReference type="InterPro" id="IPR042002">
    <property type="entry name" value="Sortase_C"/>
</dbReference>
<dbReference type="GO" id="GO:0016787">
    <property type="term" value="F:hydrolase activity"/>
    <property type="evidence" value="ECO:0007669"/>
    <property type="project" value="UniProtKB-KW"/>
</dbReference>
<evidence type="ECO:0000256" key="1">
    <source>
        <dbReference type="ARBA" id="ARBA00022801"/>
    </source>
</evidence>
<keyword evidence="5" id="KW-1185">Reference proteome</keyword>
<gene>
    <name evidence="4" type="ORF">G1C95_1034</name>
</gene>
<proteinExistence type="predicted"/>
<dbReference type="Proteomes" id="UP000532194">
    <property type="component" value="Unassembled WGS sequence"/>
</dbReference>
<feature type="transmembrane region" description="Helical" evidence="3">
    <location>
        <begin position="269"/>
        <end position="292"/>
    </location>
</feature>
<keyword evidence="3" id="KW-1133">Transmembrane helix</keyword>